<name>A0ABS8B7T6_9ACTN</name>
<organism evidence="7 8">
    <name type="scientific">Streptomyces antimicrobicus</name>
    <dbReference type="NCBI Taxonomy" id="2883108"/>
    <lineage>
        <taxon>Bacteria</taxon>
        <taxon>Bacillati</taxon>
        <taxon>Actinomycetota</taxon>
        <taxon>Actinomycetes</taxon>
        <taxon>Kitasatosporales</taxon>
        <taxon>Streptomycetaceae</taxon>
        <taxon>Streptomyces</taxon>
    </lineage>
</organism>
<reference evidence="7 8" key="1">
    <citation type="submission" date="2021-10" db="EMBL/GenBank/DDBJ databases">
        <title>Streptomyces sp. strain SMC 277, a novel streptomycete isolated from soil.</title>
        <authorList>
            <person name="Chanama M."/>
        </authorList>
    </citation>
    <scope>NUCLEOTIDE SEQUENCE [LARGE SCALE GENOMIC DNA]</scope>
    <source>
        <strain evidence="7 8">SMC 277</strain>
    </source>
</reference>
<protein>
    <submittedName>
        <fullName evidence="7">AAA family ATPase</fullName>
    </submittedName>
</protein>
<evidence type="ECO:0000313" key="8">
    <source>
        <dbReference type="Proteomes" id="UP001199054"/>
    </source>
</evidence>
<comment type="caution">
    <text evidence="7">The sequence shown here is derived from an EMBL/GenBank/DDBJ whole genome shotgun (WGS) entry which is preliminary data.</text>
</comment>
<dbReference type="PANTHER" id="PTHR11070">
    <property type="entry name" value="UVRD / RECB / PCRA DNA HELICASE FAMILY MEMBER"/>
    <property type="match status" value="1"/>
</dbReference>
<evidence type="ECO:0000256" key="5">
    <source>
        <dbReference type="PROSITE-ProRule" id="PRU00560"/>
    </source>
</evidence>
<dbReference type="Proteomes" id="UP001199054">
    <property type="component" value="Unassembled WGS sequence"/>
</dbReference>
<accession>A0ABS8B7T6</accession>
<keyword evidence="2 5" id="KW-0378">Hydrolase</keyword>
<feature type="binding site" evidence="5">
    <location>
        <begin position="209"/>
        <end position="216"/>
    </location>
    <ligand>
        <name>ATP</name>
        <dbReference type="ChEBI" id="CHEBI:30616"/>
    </ligand>
</feature>
<gene>
    <name evidence="7" type="ORF">LG632_14870</name>
</gene>
<feature type="domain" description="UvrD-like helicase ATP-binding" evidence="6">
    <location>
        <begin position="188"/>
        <end position="648"/>
    </location>
</feature>
<keyword evidence="3 5" id="KW-0347">Helicase</keyword>
<dbReference type="RefSeq" id="WP_226727532.1">
    <property type="nucleotide sequence ID" value="NZ_JAJAUY010000049.1"/>
</dbReference>
<dbReference type="InterPro" id="IPR014016">
    <property type="entry name" value="UvrD-like_ATP-bd"/>
</dbReference>
<dbReference type="Gene3D" id="3.40.50.300">
    <property type="entry name" value="P-loop containing nucleotide triphosphate hydrolases"/>
    <property type="match status" value="2"/>
</dbReference>
<evidence type="ECO:0000313" key="7">
    <source>
        <dbReference type="EMBL" id="MCB5180662.1"/>
    </source>
</evidence>
<evidence type="ECO:0000256" key="2">
    <source>
        <dbReference type="ARBA" id="ARBA00022801"/>
    </source>
</evidence>
<sequence>MSAVPATRSEEAELGSEQAFLDLLHAQVDARTAELSRQLAATLAAGGGGTAQARLERQADAERLAGQLTALRAAEQQLCFGRLDLDDGERRYVGRIGVRGPRPEDDPLLIDWRAPAARPFYTATPAARQSVARRRHLHVRERTVVRVDDELLDADAAGAADTGLTGEAALMSALRAERTGRMRDIVATLQAEQDRIIRAPHTGVLVVQGGPGTGKTVVALHRAAYLLYTAPRLNDRGVLVVGPNTVFRGYISQVLPGLGETSVLHRAVAELYPGVTATGAESDAAAEVKGRAVMAQVLAAAVRAHQAEAAAPVRVRLGGEDLTLDHHWLRETADAARRTLLPHNLARPVFCRAVIGEVARRLARVIADIEDRFEDDLSDRIDAAQLDRAVARDLAAVFGADAPPVDLALQGRQELADAQEHWLAVLPGDPGMRRLLDRLWPVLTPQSLLTELYADPAALAAAAPSLTPAERALLRRPPGGPWTTADVPLLDEAAELLGFDHGAALERSARERAEEVAYAQGVIDIARGSRAGEDEDGGEGARLTAADLVDAERLAAGYREADLSTVAERAAADRSWTFGHVIVDEAQELSAMAWRLLVRRCPSRSFTVVGDVAQTGEAAGSVSWRDALAPHFGDRWRLERLSVNYRTPVEIVGAAAGVLAAIHPEIEAARAVRASGEEPWRERVPAGELAARLAERVRQEAAAVGAGRLAVLVPATDLARLADVVRRAVPDASWGPEADLDRGTVVLTPRQAKGLEFDAVLLVEPGSVLESSARGLGDLYVALTRATRRLGVVHTGEIPAVLRGLAEKPE</sequence>
<evidence type="ECO:0000256" key="1">
    <source>
        <dbReference type="ARBA" id="ARBA00022741"/>
    </source>
</evidence>
<dbReference type="EMBL" id="JAJAUY010000049">
    <property type="protein sequence ID" value="MCB5180662.1"/>
    <property type="molecule type" value="Genomic_DNA"/>
</dbReference>
<keyword evidence="4 5" id="KW-0067">ATP-binding</keyword>
<dbReference type="PANTHER" id="PTHR11070:SF45">
    <property type="entry name" value="DNA 3'-5' HELICASE"/>
    <property type="match status" value="1"/>
</dbReference>
<dbReference type="PROSITE" id="PS51198">
    <property type="entry name" value="UVRD_HELICASE_ATP_BIND"/>
    <property type="match status" value="1"/>
</dbReference>
<dbReference type="InterPro" id="IPR000212">
    <property type="entry name" value="DNA_helicase_UvrD/REP"/>
</dbReference>
<dbReference type="InterPro" id="IPR027417">
    <property type="entry name" value="P-loop_NTPase"/>
</dbReference>
<dbReference type="SUPFAM" id="SSF52540">
    <property type="entry name" value="P-loop containing nucleoside triphosphate hydrolases"/>
    <property type="match status" value="1"/>
</dbReference>
<keyword evidence="1 5" id="KW-0547">Nucleotide-binding</keyword>
<evidence type="ECO:0000256" key="4">
    <source>
        <dbReference type="ARBA" id="ARBA00022840"/>
    </source>
</evidence>
<evidence type="ECO:0000256" key="3">
    <source>
        <dbReference type="ARBA" id="ARBA00022806"/>
    </source>
</evidence>
<proteinExistence type="predicted"/>
<evidence type="ECO:0000259" key="6">
    <source>
        <dbReference type="PROSITE" id="PS51198"/>
    </source>
</evidence>
<keyword evidence="8" id="KW-1185">Reference proteome</keyword>